<keyword evidence="1" id="KW-1133">Transmembrane helix</keyword>
<accession>I5ATZ5</accession>
<evidence type="ECO:0000313" key="4">
    <source>
        <dbReference type="EMBL" id="EIM57268.1"/>
    </source>
</evidence>
<evidence type="ECO:0000256" key="1">
    <source>
        <dbReference type="SAM" id="Phobius"/>
    </source>
</evidence>
<feature type="transmembrane region" description="Helical" evidence="1">
    <location>
        <begin position="130"/>
        <end position="148"/>
    </location>
</feature>
<evidence type="ECO:0000259" key="2">
    <source>
        <dbReference type="Pfam" id="PF13240"/>
    </source>
</evidence>
<feature type="transmembrane region" description="Helical" evidence="1">
    <location>
        <begin position="83"/>
        <end position="99"/>
    </location>
</feature>
<dbReference type="OrthoDB" id="1777375at2"/>
<keyword evidence="1" id="KW-0472">Membrane</keyword>
<protein>
    <submittedName>
        <fullName evidence="4">Uncharacterized protein</fullName>
    </submittedName>
</protein>
<reference evidence="4 5" key="1">
    <citation type="submission" date="2010-08" db="EMBL/GenBank/DDBJ databases">
        <authorList>
            <consortium name="US DOE Joint Genome Institute (JGI-PGF)"/>
            <person name="Lucas S."/>
            <person name="Copeland A."/>
            <person name="Lapidus A."/>
            <person name="Cheng J.-F."/>
            <person name="Bruce D."/>
            <person name="Goodwin L."/>
            <person name="Pitluck S."/>
            <person name="Land M.L."/>
            <person name="Hauser L."/>
            <person name="Chang Y.-J."/>
            <person name="Anderson I.J."/>
            <person name="Johnson E."/>
            <person name="Mulhopadhyay B."/>
            <person name="Kyrpides N."/>
            <person name="Woyke T.J."/>
        </authorList>
    </citation>
    <scope>NUCLEOTIDE SEQUENCE [LARGE SCALE GENOMIC DNA]</scope>
    <source>
        <strain evidence="4 5">6</strain>
    </source>
</reference>
<reference evidence="4 5" key="2">
    <citation type="submission" date="2012-02" db="EMBL/GenBank/DDBJ databases">
        <title>Improved High-Quality Draft sequence of Eubacterium cellulosolvens 6.</title>
        <authorList>
            <consortium name="US DOE Joint Genome Institute"/>
            <person name="Lucas S."/>
            <person name="Han J."/>
            <person name="Lapidus A."/>
            <person name="Cheng J.-F."/>
            <person name="Goodwin L."/>
            <person name="Pitluck S."/>
            <person name="Peters L."/>
            <person name="Mikhailova N."/>
            <person name="Gu W."/>
            <person name="Detter J.C."/>
            <person name="Han C."/>
            <person name="Tapia R."/>
            <person name="Land M."/>
            <person name="Hauser L."/>
            <person name="Kyrpides N."/>
            <person name="Ivanova N."/>
            <person name="Pagani I."/>
            <person name="Johnson E."/>
            <person name="Mukhopadhyay B."/>
            <person name="Anderson I."/>
            <person name="Woyke T."/>
        </authorList>
    </citation>
    <scope>NUCLEOTIDE SEQUENCE [LARGE SCALE GENOMIC DNA]</scope>
    <source>
        <strain evidence="4 5">6</strain>
    </source>
</reference>
<dbReference type="Pfam" id="PF20234">
    <property type="entry name" value="DUF6591"/>
    <property type="match status" value="1"/>
</dbReference>
<gene>
    <name evidence="4" type="ORF">EubceDRAFT1_1471</name>
</gene>
<dbReference type="STRING" id="633697.EubceDRAFT1_1471"/>
<name>I5ATZ5_EUBC6</name>
<feature type="domain" description="Zinc-ribbon" evidence="2">
    <location>
        <begin position="3"/>
        <end position="25"/>
    </location>
</feature>
<sequence>MAHCMNCGNEIPEGTKFCPECGAKVPVKESTLMGANTYAEGQNQQNQDLTQGFFEQNISNPNSMSQANQAFEPVKTGSGIKRYAKFFGIGLFVVALLSFGVHMPFISIVLSGLIIGVAVFCLRRKYQLKGFTIAALVLSSLCLLSGMGNAGKYGLFQNHNYGTAREADAAETEVKKTTQKTKQINQVKETGNVEKVVTKKPTEIVKPTETPVVSEENAAQNIADTETEQTTEQTSGVDPELKECLDSYEKFVDEYVDFMKTYNEDSSNAITMMGQYSDLMQRYVDFSDKIEKYDESNLSAEDYKYYIEVTTRCSQKMLEVA</sequence>
<dbReference type="InterPro" id="IPR026870">
    <property type="entry name" value="Zinc_ribbon_dom"/>
</dbReference>
<proteinExistence type="predicted"/>
<organism evidence="4 5">
    <name type="scientific">Eubacterium cellulosolvens (strain ATCC 43171 / JCM 9499 / 6)</name>
    <name type="common">Cillobacterium cellulosolvens</name>
    <dbReference type="NCBI Taxonomy" id="633697"/>
    <lineage>
        <taxon>Bacteria</taxon>
        <taxon>Bacillati</taxon>
        <taxon>Bacillota</taxon>
        <taxon>Clostridia</taxon>
        <taxon>Eubacteriales</taxon>
        <taxon>Eubacteriaceae</taxon>
        <taxon>Eubacterium</taxon>
    </lineage>
</organism>
<dbReference type="eggNOG" id="ENOG5032XAQ">
    <property type="taxonomic scope" value="Bacteria"/>
</dbReference>
<feature type="domain" description="DUF6591" evidence="3">
    <location>
        <begin position="187"/>
        <end position="321"/>
    </location>
</feature>
<dbReference type="Pfam" id="PF13240">
    <property type="entry name" value="Zn_Ribbon_1"/>
    <property type="match status" value="1"/>
</dbReference>
<keyword evidence="1" id="KW-0812">Transmembrane</keyword>
<dbReference type="EMBL" id="CM001487">
    <property type="protein sequence ID" value="EIM57268.1"/>
    <property type="molecule type" value="Genomic_DNA"/>
</dbReference>
<dbReference type="AlphaFoldDB" id="I5ATZ5"/>
<evidence type="ECO:0000313" key="5">
    <source>
        <dbReference type="Proteomes" id="UP000005753"/>
    </source>
</evidence>
<feature type="transmembrane region" description="Helical" evidence="1">
    <location>
        <begin position="105"/>
        <end position="123"/>
    </location>
</feature>
<dbReference type="InterPro" id="IPR046526">
    <property type="entry name" value="DUF6591"/>
</dbReference>
<dbReference type="HOGENOM" id="CLU_865303_0_0_9"/>
<dbReference type="Proteomes" id="UP000005753">
    <property type="component" value="Chromosome"/>
</dbReference>
<keyword evidence="5" id="KW-1185">Reference proteome</keyword>
<evidence type="ECO:0000259" key="3">
    <source>
        <dbReference type="Pfam" id="PF20234"/>
    </source>
</evidence>